<proteinExistence type="inferred from homology"/>
<name>A0A830EI33_9CREN</name>
<organism evidence="7 8">
    <name type="scientific">Vulcanisaeta souniana JCM 11219</name>
    <dbReference type="NCBI Taxonomy" id="1293586"/>
    <lineage>
        <taxon>Archaea</taxon>
        <taxon>Thermoproteota</taxon>
        <taxon>Thermoprotei</taxon>
        <taxon>Thermoproteales</taxon>
        <taxon>Thermoproteaceae</taxon>
        <taxon>Vulcanisaeta</taxon>
    </lineage>
</organism>
<feature type="domain" description="Helicase HerA central" evidence="5">
    <location>
        <begin position="151"/>
        <end position="410"/>
    </location>
</feature>
<dbReference type="InterPro" id="IPR027417">
    <property type="entry name" value="P-loop_NTPase"/>
</dbReference>
<evidence type="ECO:0000256" key="1">
    <source>
        <dbReference type="ARBA" id="ARBA00007816"/>
    </source>
</evidence>
<comment type="catalytic activity">
    <reaction evidence="2">
        <text>Couples ATP hydrolysis with the unwinding of duplex DNA by translocating in the 3'-5' direction.</text>
        <dbReference type="EC" id="5.6.2.4"/>
    </reaction>
</comment>
<evidence type="ECO:0000256" key="2">
    <source>
        <dbReference type="ARBA" id="ARBA00034617"/>
    </source>
</evidence>
<dbReference type="Gene3D" id="1.10.8.730">
    <property type="match status" value="1"/>
</dbReference>
<comment type="catalytic activity">
    <reaction evidence="4">
        <text>ATP + H2O = ADP + phosphate + H(+)</text>
        <dbReference type="Rhea" id="RHEA:13065"/>
        <dbReference type="ChEBI" id="CHEBI:15377"/>
        <dbReference type="ChEBI" id="CHEBI:15378"/>
        <dbReference type="ChEBI" id="CHEBI:30616"/>
        <dbReference type="ChEBI" id="CHEBI:43474"/>
        <dbReference type="ChEBI" id="CHEBI:456216"/>
        <dbReference type="EC" id="5.6.2.4"/>
    </reaction>
</comment>
<dbReference type="RefSeq" id="WP_188602797.1">
    <property type="nucleotide sequence ID" value="NZ_AP026830.1"/>
</dbReference>
<dbReference type="GO" id="GO:0043138">
    <property type="term" value="F:3'-5' DNA helicase activity"/>
    <property type="evidence" value="ECO:0007669"/>
    <property type="project" value="UniProtKB-EC"/>
</dbReference>
<dbReference type="GeneID" id="76206164"/>
<evidence type="ECO:0000313" key="6">
    <source>
        <dbReference type="EMBL" id="BDR91515.1"/>
    </source>
</evidence>
<dbReference type="EMBL" id="BMNM01000002">
    <property type="protein sequence ID" value="GGI73758.1"/>
    <property type="molecule type" value="Genomic_DNA"/>
</dbReference>
<accession>A0A830EI33</accession>
<dbReference type="InterPro" id="IPR008571">
    <property type="entry name" value="HerA-like"/>
</dbReference>
<evidence type="ECO:0000259" key="5">
    <source>
        <dbReference type="Pfam" id="PF01935"/>
    </source>
</evidence>
<dbReference type="PANTHER" id="PTHR42957:SF1">
    <property type="entry name" value="HELICASE MJ1565-RELATED"/>
    <property type="match status" value="1"/>
</dbReference>
<comment type="catalytic activity">
    <reaction evidence="3">
        <text>ATP + H2O = ADP + phosphate + H(+)</text>
        <dbReference type="Rhea" id="RHEA:13065"/>
        <dbReference type="ChEBI" id="CHEBI:15377"/>
        <dbReference type="ChEBI" id="CHEBI:15378"/>
        <dbReference type="ChEBI" id="CHEBI:30616"/>
        <dbReference type="ChEBI" id="CHEBI:43474"/>
        <dbReference type="ChEBI" id="CHEBI:456216"/>
        <dbReference type="EC" id="5.6.2.3"/>
    </reaction>
</comment>
<evidence type="ECO:0000313" key="8">
    <source>
        <dbReference type="Proteomes" id="UP000657075"/>
    </source>
</evidence>
<dbReference type="OrthoDB" id="26358at2157"/>
<comment type="similarity">
    <text evidence="1">Belongs to the HerA family.</text>
</comment>
<gene>
    <name evidence="7" type="ORF">GCM10007112_08270</name>
    <name evidence="6" type="ORF">Vsou_06080</name>
</gene>
<dbReference type="Pfam" id="PF01935">
    <property type="entry name" value="DUF87"/>
    <property type="match status" value="1"/>
</dbReference>
<reference evidence="7" key="2">
    <citation type="submission" date="2020-09" db="EMBL/GenBank/DDBJ databases">
        <authorList>
            <person name="Sun Q."/>
            <person name="Ohkuma M."/>
        </authorList>
    </citation>
    <scope>NUCLEOTIDE SEQUENCE</scope>
    <source>
        <strain evidence="7">JCM 11219</strain>
    </source>
</reference>
<dbReference type="SUPFAM" id="SSF52540">
    <property type="entry name" value="P-loop containing nucleoside triphosphate hydrolases"/>
    <property type="match status" value="1"/>
</dbReference>
<evidence type="ECO:0000256" key="3">
    <source>
        <dbReference type="ARBA" id="ARBA00048954"/>
    </source>
</evidence>
<dbReference type="EMBL" id="AP026830">
    <property type="protein sequence ID" value="BDR91515.1"/>
    <property type="molecule type" value="Genomic_DNA"/>
</dbReference>
<dbReference type="Proteomes" id="UP000657075">
    <property type="component" value="Unassembled WGS sequence"/>
</dbReference>
<keyword evidence="9" id="KW-1185">Reference proteome</keyword>
<reference evidence="7" key="1">
    <citation type="journal article" date="2014" name="Int. J. Syst. Evol. Microbiol.">
        <title>Complete genome sequence of Corynebacterium casei LMG S-19264T (=DSM 44701T), isolated from a smear-ripened cheese.</title>
        <authorList>
            <consortium name="US DOE Joint Genome Institute (JGI-PGF)"/>
            <person name="Walter F."/>
            <person name="Albersmeier A."/>
            <person name="Kalinowski J."/>
            <person name="Ruckert C."/>
        </authorList>
    </citation>
    <scope>NUCLEOTIDE SEQUENCE</scope>
    <source>
        <strain evidence="7">JCM 11219</strain>
    </source>
</reference>
<sequence length="519" mass="57787">MWNKDHVINNDGSSINKLYGDILGVIEKSINENNKLIMVMGTKLSYNELISKLFVGSYVVIIDKVRKSDVMIKVNNVESMVSPPPSISGAEPTYVKVSGSFVVTRIMEGDSYKYTTMHIIPTVGSLVIYPNSNIIKEFLGLGGDLVLGMTMINGYNIPMSLSNEIVSKGLLIIGQPGCGKSLLIKNIINGLYITKSHNNIVILDRTGEYPKDLVRHGIGASILMPMDLMKLNRPIDLDELRKYVIDKLRMLGFNGKTKITMDVSKENGIDFHINFLKQEIGELIVFPSSIRFRWFIERAINYLDPEIRYAILEIMIKDEKALSTIQSFISVLKDSELTNMVGKGSIGKAMELAYLLRDSGYFDALVNVGSDNIDLSIFSPIRVLKGRVTVIDLHELPESLMNIYETILIEDIIGWFRGSRNNRVVIVVDNAEGLANDKNVLSALISNMRIGKAHGVSFIVSTRVPIRKIYTEFGNIAIMRTNTDPLRLGGCQDDTGLLDKEFLLVSPLLNINCLKGSLA</sequence>
<dbReference type="InterPro" id="IPR002789">
    <property type="entry name" value="HerA_central"/>
</dbReference>
<evidence type="ECO:0000313" key="9">
    <source>
        <dbReference type="Proteomes" id="UP001060771"/>
    </source>
</evidence>
<dbReference type="GO" id="GO:0043139">
    <property type="term" value="F:5'-3' DNA helicase activity"/>
    <property type="evidence" value="ECO:0007669"/>
    <property type="project" value="UniProtKB-EC"/>
</dbReference>
<dbReference type="PANTHER" id="PTHR42957">
    <property type="entry name" value="HELICASE MJ1565-RELATED"/>
    <property type="match status" value="1"/>
</dbReference>
<dbReference type="AlphaFoldDB" id="A0A830EI33"/>
<reference evidence="9" key="3">
    <citation type="submission" date="2022-09" db="EMBL/GenBank/DDBJ databases">
        <title>Complete genome sequence of Vulcanisaeta souniana.</title>
        <authorList>
            <person name="Kato S."/>
            <person name="Itoh T."/>
            <person name="Ohkuma M."/>
        </authorList>
    </citation>
    <scope>NUCLEOTIDE SEQUENCE [LARGE SCALE GENOMIC DNA]</scope>
    <source>
        <strain evidence="9">JCM 11219</strain>
    </source>
</reference>
<evidence type="ECO:0000313" key="7">
    <source>
        <dbReference type="EMBL" id="GGI73758.1"/>
    </source>
</evidence>
<dbReference type="Proteomes" id="UP001060771">
    <property type="component" value="Chromosome"/>
</dbReference>
<dbReference type="Gene3D" id="3.40.50.300">
    <property type="entry name" value="P-loop containing nucleotide triphosphate hydrolases"/>
    <property type="match status" value="1"/>
</dbReference>
<evidence type="ECO:0000256" key="4">
    <source>
        <dbReference type="ARBA" id="ARBA00048988"/>
    </source>
</evidence>
<reference evidence="6" key="4">
    <citation type="journal article" date="2023" name="Microbiol. Resour. Announc.">
        <title>Complete Genome Sequence of Vulcanisaeta souniana Strain IC-059, a Hyperthermophilic Archaeon Isolated from Hot Spring Water in Japan.</title>
        <authorList>
            <person name="Kato S."/>
            <person name="Itoh T."/>
            <person name="Wu L."/>
            <person name="Ma J."/>
            <person name="Ohkuma M."/>
        </authorList>
    </citation>
    <scope>NUCLEOTIDE SEQUENCE</scope>
    <source>
        <strain evidence="6">JCM 11219</strain>
    </source>
</reference>
<protein>
    <recommendedName>
        <fullName evidence="5">Helicase HerA central domain-containing protein</fullName>
    </recommendedName>
</protein>